<protein>
    <recommendedName>
        <fullName evidence="4">DUF2189 domain-containing protein</fullName>
    </recommendedName>
</protein>
<dbReference type="Pfam" id="PF09955">
    <property type="entry name" value="DUF2189"/>
    <property type="match status" value="1"/>
</dbReference>
<gene>
    <name evidence="2" type="ORF">CHU93_08360</name>
</gene>
<evidence type="ECO:0008006" key="4">
    <source>
        <dbReference type="Google" id="ProtNLM"/>
    </source>
</evidence>
<keyword evidence="1" id="KW-1133">Transmembrane helix</keyword>
<sequence length="264" mass="27724">MAIANPGAGTTQALRRQVAHDLGLADLKSALAAGWQDYRAQPQFGLGFAAVYVLVGLALAWVMAGRGDLFSLIPAAAGFPLLAPFCAVGLYEVSRRRERGLPLRWPPVLGALKGHGDQQLLAVGVVLFVAFGFWLMIAHGIFAVALAESGAKSESLAFLLTPSGAIMLLVGGGVGSIIALAFYAATVISLPMLVDRDVDFLSAIITSFAVVRANRTVMLAWAVLIAAGLFVAMLPLFLGLLVVLPVLGHATWHLYRRAVQAAPA</sequence>
<dbReference type="AlphaFoldDB" id="A0A255YHT2"/>
<feature type="transmembrane region" description="Helical" evidence="1">
    <location>
        <begin position="69"/>
        <end position="91"/>
    </location>
</feature>
<evidence type="ECO:0000313" key="3">
    <source>
        <dbReference type="Proteomes" id="UP000216991"/>
    </source>
</evidence>
<keyword evidence="1" id="KW-0472">Membrane</keyword>
<feature type="transmembrane region" description="Helical" evidence="1">
    <location>
        <begin position="165"/>
        <end position="185"/>
    </location>
</feature>
<organism evidence="2 3">
    <name type="scientific">Sandarakinorhabdus cyanobacteriorum</name>
    <dbReference type="NCBI Taxonomy" id="1981098"/>
    <lineage>
        <taxon>Bacteria</taxon>
        <taxon>Pseudomonadati</taxon>
        <taxon>Pseudomonadota</taxon>
        <taxon>Alphaproteobacteria</taxon>
        <taxon>Sphingomonadales</taxon>
        <taxon>Sphingosinicellaceae</taxon>
        <taxon>Sandarakinorhabdus</taxon>
    </lineage>
</organism>
<evidence type="ECO:0000256" key="1">
    <source>
        <dbReference type="SAM" id="Phobius"/>
    </source>
</evidence>
<dbReference type="RefSeq" id="WP_094473636.1">
    <property type="nucleotide sequence ID" value="NZ_NOXT01000107.1"/>
</dbReference>
<name>A0A255YHT2_9SPHN</name>
<proteinExistence type="predicted"/>
<dbReference type="OrthoDB" id="9809543at2"/>
<feature type="transmembrane region" description="Helical" evidence="1">
    <location>
        <begin position="219"/>
        <end position="247"/>
    </location>
</feature>
<dbReference type="InterPro" id="IPR018692">
    <property type="entry name" value="DUF2189"/>
</dbReference>
<keyword evidence="3" id="KW-1185">Reference proteome</keyword>
<feature type="transmembrane region" description="Helical" evidence="1">
    <location>
        <begin position="120"/>
        <end position="145"/>
    </location>
</feature>
<reference evidence="2 3" key="1">
    <citation type="submission" date="2017-07" db="EMBL/GenBank/DDBJ databases">
        <title>Sandarakinorhabdus cyanobacteriorum sp. nov., a novel bacterium isolated from cyanobacterial aggregates in a eutrophic lake.</title>
        <authorList>
            <person name="Cai H."/>
        </authorList>
    </citation>
    <scope>NUCLEOTIDE SEQUENCE [LARGE SCALE GENOMIC DNA]</scope>
    <source>
        <strain evidence="2 3">TH057</strain>
    </source>
</reference>
<feature type="transmembrane region" description="Helical" evidence="1">
    <location>
        <begin position="44"/>
        <end position="63"/>
    </location>
</feature>
<dbReference type="EMBL" id="NOXT01000107">
    <property type="protein sequence ID" value="OYQ28832.1"/>
    <property type="molecule type" value="Genomic_DNA"/>
</dbReference>
<evidence type="ECO:0000313" key="2">
    <source>
        <dbReference type="EMBL" id="OYQ28832.1"/>
    </source>
</evidence>
<dbReference type="Proteomes" id="UP000216991">
    <property type="component" value="Unassembled WGS sequence"/>
</dbReference>
<accession>A0A255YHT2</accession>
<keyword evidence="1" id="KW-0812">Transmembrane</keyword>
<comment type="caution">
    <text evidence="2">The sequence shown here is derived from an EMBL/GenBank/DDBJ whole genome shotgun (WGS) entry which is preliminary data.</text>
</comment>